<gene>
    <name evidence="14" type="ORF">BEMITA_LOCUS6902</name>
</gene>
<dbReference type="Proteomes" id="UP001152759">
    <property type="component" value="Chromosome 4"/>
</dbReference>
<dbReference type="Pfam" id="PF03332">
    <property type="entry name" value="PMM"/>
    <property type="match status" value="1"/>
</dbReference>
<dbReference type="SFLD" id="SFLDG01140">
    <property type="entry name" value="C2.B:_Phosphomannomutase_and_P"/>
    <property type="match status" value="1"/>
</dbReference>
<dbReference type="InterPro" id="IPR043169">
    <property type="entry name" value="PMM_cap"/>
</dbReference>
<keyword evidence="8 12" id="KW-0460">Magnesium</keyword>
<proteinExistence type="inferred from homology"/>
<evidence type="ECO:0000256" key="13">
    <source>
        <dbReference type="RuleBase" id="RU361118"/>
    </source>
</evidence>
<dbReference type="Gene3D" id="3.30.1240.20">
    <property type="match status" value="1"/>
</dbReference>
<dbReference type="FunFam" id="3.30.1240.20:FF:000001">
    <property type="entry name" value="Phosphomannomutase"/>
    <property type="match status" value="1"/>
</dbReference>
<dbReference type="SFLD" id="SFLDF00445">
    <property type="entry name" value="alpha-phosphomannomutase"/>
    <property type="match status" value="1"/>
</dbReference>
<dbReference type="Gene3D" id="3.40.50.1000">
    <property type="entry name" value="HAD superfamily/HAD-like"/>
    <property type="match status" value="1"/>
</dbReference>
<comment type="function">
    <text evidence="13">Involved in the synthesis of the GDP-mannose and dolichol-phosphate-mannose required for a number of critical mannosyl transfer reactions.</text>
</comment>
<feature type="binding site" evidence="11">
    <location>
        <position position="151"/>
    </location>
    <ligand>
        <name>alpha-D-mannose 1-phosphate</name>
        <dbReference type="ChEBI" id="CHEBI:58409"/>
    </ligand>
</feature>
<keyword evidence="7 12" id="KW-0479">Metal-binding</keyword>
<dbReference type="NCBIfam" id="TIGR01484">
    <property type="entry name" value="HAD-SF-IIB"/>
    <property type="match status" value="1"/>
</dbReference>
<feature type="binding site" evidence="12">
    <location>
        <position position="235"/>
    </location>
    <ligand>
        <name>Mg(2+)</name>
        <dbReference type="ChEBI" id="CHEBI:18420"/>
        <label>2</label>
    </ligand>
</feature>
<organism evidence="14 15">
    <name type="scientific">Bemisia tabaci</name>
    <name type="common">Sweetpotato whitefly</name>
    <name type="synonym">Aleurodes tabaci</name>
    <dbReference type="NCBI Taxonomy" id="7038"/>
    <lineage>
        <taxon>Eukaryota</taxon>
        <taxon>Metazoa</taxon>
        <taxon>Ecdysozoa</taxon>
        <taxon>Arthropoda</taxon>
        <taxon>Hexapoda</taxon>
        <taxon>Insecta</taxon>
        <taxon>Pterygota</taxon>
        <taxon>Neoptera</taxon>
        <taxon>Paraneoptera</taxon>
        <taxon>Hemiptera</taxon>
        <taxon>Sternorrhyncha</taxon>
        <taxon>Aleyrodoidea</taxon>
        <taxon>Aleyrodidae</taxon>
        <taxon>Aleyrodinae</taxon>
        <taxon>Bemisia</taxon>
    </lineage>
</organism>
<comment type="cofactor">
    <cofactor evidence="12">
        <name>Mg(2+)</name>
        <dbReference type="ChEBI" id="CHEBI:18420"/>
    </cofactor>
</comment>
<evidence type="ECO:0000256" key="3">
    <source>
        <dbReference type="ARBA" id="ARBA00009736"/>
    </source>
</evidence>
<feature type="binding site" evidence="12">
    <location>
        <position position="218"/>
    </location>
    <ligand>
        <name>Mg(2+)</name>
        <dbReference type="ChEBI" id="CHEBI:18420"/>
        <label>1</label>
    </ligand>
</feature>
<evidence type="ECO:0000256" key="1">
    <source>
        <dbReference type="ARBA" id="ARBA00004496"/>
    </source>
</evidence>
<evidence type="ECO:0000256" key="11">
    <source>
        <dbReference type="PIRSR" id="PIRSR605002-2"/>
    </source>
</evidence>
<dbReference type="GO" id="GO:0006487">
    <property type="term" value="P:protein N-linked glycosylation"/>
    <property type="evidence" value="ECO:0007669"/>
    <property type="project" value="TreeGrafter"/>
</dbReference>
<comment type="pathway">
    <text evidence="2 13">Nucleotide-sugar biosynthesis; GDP-alpha-D-mannose biosynthesis; alpha-D-mannose 1-phosphate from D-fructose 6-phosphate: step 2/2.</text>
</comment>
<evidence type="ECO:0000256" key="10">
    <source>
        <dbReference type="PIRSR" id="PIRSR605002-1"/>
    </source>
</evidence>
<feature type="binding site" evidence="11">
    <location>
        <position position="133"/>
    </location>
    <ligand>
        <name>alpha-D-mannose 1-phosphate</name>
        <dbReference type="ChEBI" id="CHEBI:58409"/>
    </ligand>
</feature>
<evidence type="ECO:0000256" key="9">
    <source>
        <dbReference type="ARBA" id="ARBA00023235"/>
    </source>
</evidence>
<feature type="binding site" evidence="11">
    <location>
        <position position="29"/>
    </location>
    <ligand>
        <name>alpha-D-mannose 1-phosphate</name>
        <dbReference type="ChEBI" id="CHEBI:58409"/>
    </ligand>
</feature>
<dbReference type="EC" id="5.4.2.8" evidence="5 13"/>
<keyword evidence="9 13" id="KW-0413">Isomerase</keyword>
<dbReference type="GO" id="GO:0004615">
    <property type="term" value="F:phosphomannomutase activity"/>
    <property type="evidence" value="ECO:0007669"/>
    <property type="project" value="UniProtKB-EC"/>
</dbReference>
<dbReference type="InterPro" id="IPR006379">
    <property type="entry name" value="HAD-SF_hydro_IIB"/>
</dbReference>
<comment type="catalytic activity">
    <reaction evidence="13">
        <text>alpha-D-mannose 1-phosphate = D-mannose 6-phosphate</text>
        <dbReference type="Rhea" id="RHEA:11140"/>
        <dbReference type="ChEBI" id="CHEBI:58409"/>
        <dbReference type="ChEBI" id="CHEBI:58735"/>
        <dbReference type="EC" id="5.4.2.8"/>
    </reaction>
</comment>
<comment type="similarity">
    <text evidence="3 13">Belongs to the eukaryotic PMM family.</text>
</comment>
<dbReference type="SUPFAM" id="SSF56784">
    <property type="entry name" value="HAD-like"/>
    <property type="match status" value="1"/>
</dbReference>
<dbReference type="GO" id="GO:0005829">
    <property type="term" value="C:cytosol"/>
    <property type="evidence" value="ECO:0007669"/>
    <property type="project" value="TreeGrafter"/>
</dbReference>
<keyword evidence="15" id="KW-1185">Reference proteome</keyword>
<protein>
    <recommendedName>
        <fullName evidence="5 13">Phosphomannomutase</fullName>
        <ecNumber evidence="5 13">5.4.2.8</ecNumber>
    </recommendedName>
</protein>
<comment type="subcellular location">
    <subcellularLocation>
        <location evidence="1 13">Cytoplasm</location>
    </subcellularLocation>
</comment>
<dbReference type="GO" id="GO:0046872">
    <property type="term" value="F:metal ion binding"/>
    <property type="evidence" value="ECO:0007669"/>
    <property type="project" value="UniProtKB-KW"/>
</dbReference>
<evidence type="ECO:0000256" key="6">
    <source>
        <dbReference type="ARBA" id="ARBA00022490"/>
    </source>
</evidence>
<feature type="binding site" evidence="11">
    <location>
        <position position="144"/>
    </location>
    <ligand>
        <name>alpha-D-mannose 1-phosphate</name>
        <dbReference type="ChEBI" id="CHEBI:58409"/>
    </ligand>
</feature>
<evidence type="ECO:0000256" key="5">
    <source>
        <dbReference type="ARBA" id="ARBA00012730"/>
    </source>
</evidence>
<evidence type="ECO:0000256" key="2">
    <source>
        <dbReference type="ARBA" id="ARBA00004699"/>
    </source>
</evidence>
<evidence type="ECO:0000313" key="15">
    <source>
        <dbReference type="Proteomes" id="UP001152759"/>
    </source>
</evidence>
<reference evidence="14" key="1">
    <citation type="submission" date="2021-12" db="EMBL/GenBank/DDBJ databases">
        <authorList>
            <person name="King R."/>
        </authorList>
    </citation>
    <scope>NUCLEOTIDE SEQUENCE</scope>
</reference>
<dbReference type="AlphaFoldDB" id="A0A9P0AB07"/>
<feature type="binding site" evidence="11">
    <location>
        <position position="189"/>
    </location>
    <ligand>
        <name>alpha-D-mannose 1-phosphate</name>
        <dbReference type="ChEBI" id="CHEBI:58409"/>
    </ligand>
</feature>
<feature type="binding site" evidence="12">
    <location>
        <position position="230"/>
    </location>
    <ligand>
        <name>Mg(2+)</name>
        <dbReference type="ChEBI" id="CHEBI:18420"/>
        <label>2</label>
    </ligand>
</feature>
<dbReference type="SFLD" id="SFLDS00003">
    <property type="entry name" value="Haloacid_Dehalogenase"/>
    <property type="match status" value="1"/>
</dbReference>
<dbReference type="SFLD" id="SFLDG01143">
    <property type="entry name" value="C2.B.3:_Phosphomannomutase_Lik"/>
    <property type="match status" value="1"/>
</dbReference>
<feature type="active site" description="Nucleophile" evidence="10">
    <location>
        <position position="20"/>
    </location>
</feature>
<feature type="active site" description="Proton donor/acceptor" evidence="10">
    <location>
        <position position="22"/>
    </location>
</feature>
<feature type="binding site" evidence="12">
    <location>
        <position position="232"/>
    </location>
    <ligand>
        <name>Mg(2+)</name>
        <dbReference type="ChEBI" id="CHEBI:18420"/>
        <label>2</label>
    </ligand>
</feature>
<evidence type="ECO:0000256" key="7">
    <source>
        <dbReference type="ARBA" id="ARBA00022723"/>
    </source>
</evidence>
<comment type="subunit">
    <text evidence="4 13">Homodimer.</text>
</comment>
<evidence type="ECO:0000256" key="12">
    <source>
        <dbReference type="PIRSR" id="PIRSR605002-3"/>
    </source>
</evidence>
<feature type="binding site" evidence="11">
    <location>
        <position position="191"/>
    </location>
    <ligand>
        <name>alpha-D-mannose 1-phosphate</name>
        <dbReference type="ChEBI" id="CHEBI:58409"/>
    </ligand>
</feature>
<name>A0A9P0AB07_BEMTA</name>
<sequence length="257" mass="29089">MLPVVLSHCLKMSRKLCLFDIDGTLTSPRKKITPEVLSFLLEKVKPVSAIALVGGSDLSKASEQMGGDEILKQFDFVFTENGLMGFKNGEKFHEQTIVKHLGEEKLQQFINFALKYMSQITLPFKRGTFIEFRTGMLNISPAGRSVTQAQRDAYEEYDKEHKIREKFIQAIKESLPDLGLTYSIGGQISFDVFPTGWDKTYCLQFLDDFAERIHFFGDKTSPGGNDHEIFSDSRTIGHTVTSYEDTIAQLKKILDIP</sequence>
<keyword evidence="6 13" id="KW-0963">Cytoplasm</keyword>
<dbReference type="PANTHER" id="PTHR10466:SF0">
    <property type="entry name" value="PHOSPHOMANNOMUTASE"/>
    <property type="match status" value="1"/>
</dbReference>
<dbReference type="CDD" id="cd02585">
    <property type="entry name" value="HAD_PMM"/>
    <property type="match status" value="1"/>
</dbReference>
<evidence type="ECO:0000256" key="8">
    <source>
        <dbReference type="ARBA" id="ARBA00022842"/>
    </source>
</evidence>
<dbReference type="InterPro" id="IPR005002">
    <property type="entry name" value="PMM"/>
</dbReference>
<dbReference type="InterPro" id="IPR036412">
    <property type="entry name" value="HAD-like_sf"/>
</dbReference>
<evidence type="ECO:0000256" key="4">
    <source>
        <dbReference type="ARBA" id="ARBA00011738"/>
    </source>
</evidence>
<evidence type="ECO:0000313" key="14">
    <source>
        <dbReference type="EMBL" id="CAH0387947.1"/>
    </source>
</evidence>
<feature type="binding site" evidence="12">
    <location>
        <position position="20"/>
    </location>
    <ligand>
        <name>Mg(2+)</name>
        <dbReference type="ChEBI" id="CHEBI:18420"/>
        <label>1</label>
    </ligand>
</feature>
<dbReference type="GO" id="GO:0006013">
    <property type="term" value="P:mannose metabolic process"/>
    <property type="evidence" value="ECO:0007669"/>
    <property type="project" value="TreeGrafter"/>
</dbReference>
<dbReference type="GO" id="GO:0009298">
    <property type="term" value="P:GDP-mannose biosynthetic process"/>
    <property type="evidence" value="ECO:0007669"/>
    <property type="project" value="InterPro"/>
</dbReference>
<dbReference type="PANTHER" id="PTHR10466">
    <property type="entry name" value="PHOSPHOMANNOMUTASE"/>
    <property type="match status" value="1"/>
</dbReference>
<dbReference type="KEGG" id="btab:109031217"/>
<dbReference type="InterPro" id="IPR023214">
    <property type="entry name" value="HAD_sf"/>
</dbReference>
<feature type="binding site" evidence="12">
    <location>
        <position position="22"/>
    </location>
    <ligand>
        <name>Mg(2+)</name>
        <dbReference type="ChEBI" id="CHEBI:18420"/>
        <label>1</label>
    </ligand>
</feature>
<dbReference type="EMBL" id="OU963865">
    <property type="protein sequence ID" value="CAH0387947.1"/>
    <property type="molecule type" value="Genomic_DNA"/>
</dbReference>
<accession>A0A9P0AB07</accession>